<reference evidence="5" key="1">
    <citation type="submission" date="2021-03" db="EMBL/GenBank/DDBJ databases">
        <title>Genomic Encyclopedia of Type Strains, Phase IV (KMG-IV): sequencing the most valuable type-strain genomes for metagenomic binning, comparative biology and taxonomic classification.</title>
        <authorList>
            <person name="Goeker M."/>
        </authorList>
    </citation>
    <scope>NUCLEOTIDE SEQUENCE</scope>
    <source>
        <strain evidence="5">DSM 26232</strain>
    </source>
</reference>
<proteinExistence type="predicted"/>
<keyword evidence="6" id="KW-1185">Reference proteome</keyword>
<evidence type="ECO:0000259" key="4">
    <source>
        <dbReference type="Pfam" id="PF23601"/>
    </source>
</evidence>
<evidence type="ECO:0000256" key="2">
    <source>
        <dbReference type="SAM" id="Phobius"/>
    </source>
</evidence>
<dbReference type="AlphaFoldDB" id="A0A8T4GUR6"/>
<feature type="domain" description="Cell division protein A C-terminal" evidence="4">
    <location>
        <begin position="344"/>
        <end position="385"/>
    </location>
</feature>
<feature type="transmembrane region" description="Helical" evidence="2">
    <location>
        <begin position="56"/>
        <end position="77"/>
    </location>
</feature>
<gene>
    <name evidence="5" type="ORF">J2753_000286</name>
</gene>
<dbReference type="InterPro" id="IPR055564">
    <property type="entry name" value="CdpA_C"/>
</dbReference>
<evidence type="ECO:0000259" key="3">
    <source>
        <dbReference type="Pfam" id="PF23600"/>
    </source>
</evidence>
<keyword evidence="2" id="KW-0812">Transmembrane</keyword>
<keyword evidence="2" id="KW-0472">Membrane</keyword>
<evidence type="ECO:0000313" key="5">
    <source>
        <dbReference type="EMBL" id="MBP1985813.1"/>
    </source>
</evidence>
<protein>
    <submittedName>
        <fullName evidence="5">Uncharacterized protein</fullName>
    </submittedName>
</protein>
<evidence type="ECO:0000256" key="1">
    <source>
        <dbReference type="SAM" id="MobiDB-lite"/>
    </source>
</evidence>
<feature type="compositionally biased region" description="Polar residues" evidence="1">
    <location>
        <begin position="283"/>
        <end position="294"/>
    </location>
</feature>
<feature type="region of interest" description="Disordered" evidence="1">
    <location>
        <begin position="180"/>
        <end position="348"/>
    </location>
</feature>
<feature type="transmembrane region" description="Helical" evidence="2">
    <location>
        <begin position="84"/>
        <end position="105"/>
    </location>
</feature>
<dbReference type="RefSeq" id="WP_209489734.1">
    <property type="nucleotide sequence ID" value="NZ_JAGGLC010000001.1"/>
</dbReference>
<comment type="caution">
    <text evidence="5">The sequence shown here is derived from an EMBL/GenBank/DDBJ whole genome shotgun (WGS) entry which is preliminary data.</text>
</comment>
<accession>A0A8T4GUR6</accession>
<evidence type="ECO:0000313" key="6">
    <source>
        <dbReference type="Proteomes" id="UP000823736"/>
    </source>
</evidence>
<dbReference type="EMBL" id="JAGGLC010000001">
    <property type="protein sequence ID" value="MBP1985813.1"/>
    <property type="molecule type" value="Genomic_DNA"/>
</dbReference>
<feature type="compositionally biased region" description="Low complexity" evidence="1">
    <location>
        <begin position="206"/>
        <end position="218"/>
    </location>
</feature>
<dbReference type="Proteomes" id="UP000823736">
    <property type="component" value="Unassembled WGS sequence"/>
</dbReference>
<dbReference type="Pfam" id="PF23601">
    <property type="entry name" value="CdpA_C"/>
    <property type="match status" value="1"/>
</dbReference>
<organism evidence="5 6">
    <name type="scientific">Halolamina salifodinae</name>
    <dbReference type="NCBI Taxonomy" id="1202767"/>
    <lineage>
        <taxon>Archaea</taxon>
        <taxon>Methanobacteriati</taxon>
        <taxon>Methanobacteriota</taxon>
        <taxon>Stenosarchaea group</taxon>
        <taxon>Halobacteria</taxon>
        <taxon>Halobacteriales</taxon>
        <taxon>Haloferacaceae</taxon>
    </lineage>
</organism>
<dbReference type="OrthoDB" id="235883at2157"/>
<feature type="domain" description="Cell division protein A N-terminal" evidence="3">
    <location>
        <begin position="2"/>
        <end position="152"/>
    </location>
</feature>
<feature type="transmembrane region" description="Helical" evidence="2">
    <location>
        <begin position="125"/>
        <end position="146"/>
    </location>
</feature>
<dbReference type="Pfam" id="PF23600">
    <property type="entry name" value="CdpA_N"/>
    <property type="match status" value="1"/>
</dbReference>
<feature type="compositionally biased region" description="Low complexity" evidence="1">
    <location>
        <begin position="245"/>
        <end position="263"/>
    </location>
</feature>
<sequence length="387" mass="39160">MTSLSEVYKPDAEFQTSLRRLYAGLGLFALGGLLVIVAIFVAATGVVGPQSVAREWAGILGGLGVPAAVLGVFAVLPSGKRTRVAAVIGAALSLLGVALFVHAYPCQWVGSNCLGDKTLLTLPVALLYSAGVITTLWCLFTGIVNFESRNNPGGTARVEVTTQGETKVIEVPTSELSKFSGSMGVLGGTPEVEAPDRPGAGGGSDAGVASDGGASASSITDVNTGGAFVDEDDIADAGPGPAGPAGPSTGSATTSQSSGSETTSDLDSAGSKPPRRENRDSAAGQSGSSVSDPGTTGHAAGDTQTGSSGEVKGLRSGGNSARRDDDWEPTGSTPETAASGPDRDSYCGSCTHFEYVQTEHGMQPYCGAHEELMDDMDACDDYTPRNE</sequence>
<name>A0A8T4GUR6_9EURY</name>
<dbReference type="InterPro" id="IPR055563">
    <property type="entry name" value="CdpA_N"/>
</dbReference>
<keyword evidence="2" id="KW-1133">Transmembrane helix</keyword>
<feature type="transmembrane region" description="Helical" evidence="2">
    <location>
        <begin position="21"/>
        <end position="44"/>
    </location>
</feature>